<evidence type="ECO:0000256" key="2">
    <source>
        <dbReference type="ARBA" id="ARBA00022723"/>
    </source>
</evidence>
<dbReference type="InterPro" id="IPR011057">
    <property type="entry name" value="Mss4-like_sf"/>
</dbReference>
<keyword evidence="3" id="KW-0862">Zinc</keyword>
<name>A0A1E5XS73_9HYPH</name>
<dbReference type="Pfam" id="PF04828">
    <property type="entry name" value="GFA"/>
    <property type="match status" value="1"/>
</dbReference>
<reference evidence="6 7" key="1">
    <citation type="journal article" date="2015" name="Genome Announc.">
        <title>Genome Assemblies of Three Soil-Associated Devosia species: D. insulae, D. limi, and D. soli.</title>
        <authorList>
            <person name="Hassan Y.I."/>
            <person name="Lepp D."/>
            <person name="Zhou T."/>
        </authorList>
    </citation>
    <scope>NUCLEOTIDE SEQUENCE [LARGE SCALE GENOMIC DNA]</scope>
    <source>
        <strain evidence="6 7">DS-56</strain>
    </source>
</reference>
<dbReference type="EMBL" id="LAJE02000158">
    <property type="protein sequence ID" value="OEO31451.1"/>
    <property type="molecule type" value="Genomic_DNA"/>
</dbReference>
<evidence type="ECO:0000259" key="5">
    <source>
        <dbReference type="PROSITE" id="PS51891"/>
    </source>
</evidence>
<evidence type="ECO:0000256" key="4">
    <source>
        <dbReference type="ARBA" id="ARBA00023239"/>
    </source>
</evidence>
<sequence>MTETLTGGCLCGAVRYTYQGEVGAAGYCHCEDCRRVSGSAFGVSVRVAAAGFSISKGTPKSFVKAGDSGRPVARFFCGDCGSPLYTLPPLHPEVVFIKAGSLDDPSVVKPNRQAWMRSRVDWAEIDPSLTAYETNRV</sequence>
<dbReference type="PROSITE" id="PS51891">
    <property type="entry name" value="CENP_V_GFA"/>
    <property type="match status" value="1"/>
</dbReference>
<organism evidence="6 7">
    <name type="scientific">Devosia insulae DS-56</name>
    <dbReference type="NCBI Taxonomy" id="1116389"/>
    <lineage>
        <taxon>Bacteria</taxon>
        <taxon>Pseudomonadati</taxon>
        <taxon>Pseudomonadota</taxon>
        <taxon>Alphaproteobacteria</taxon>
        <taxon>Hyphomicrobiales</taxon>
        <taxon>Devosiaceae</taxon>
        <taxon>Devosia</taxon>
    </lineage>
</organism>
<keyword evidence="2" id="KW-0479">Metal-binding</keyword>
<feature type="domain" description="CENP-V/GFA" evidence="5">
    <location>
        <begin position="5"/>
        <end position="116"/>
    </location>
</feature>
<protein>
    <recommendedName>
        <fullName evidence="5">CENP-V/GFA domain-containing protein</fullName>
    </recommendedName>
</protein>
<accession>A0A1E5XS73</accession>
<evidence type="ECO:0000256" key="3">
    <source>
        <dbReference type="ARBA" id="ARBA00022833"/>
    </source>
</evidence>
<dbReference type="PANTHER" id="PTHR33337">
    <property type="entry name" value="GFA DOMAIN-CONTAINING PROTEIN"/>
    <property type="match status" value="1"/>
</dbReference>
<dbReference type="OrthoDB" id="9807246at2"/>
<dbReference type="Proteomes" id="UP000095463">
    <property type="component" value="Unassembled WGS sequence"/>
</dbReference>
<dbReference type="SUPFAM" id="SSF51316">
    <property type="entry name" value="Mss4-like"/>
    <property type="match status" value="1"/>
</dbReference>
<dbReference type="GO" id="GO:0046872">
    <property type="term" value="F:metal ion binding"/>
    <property type="evidence" value="ECO:0007669"/>
    <property type="project" value="UniProtKB-KW"/>
</dbReference>
<evidence type="ECO:0000313" key="7">
    <source>
        <dbReference type="Proteomes" id="UP000095463"/>
    </source>
</evidence>
<proteinExistence type="inferred from homology"/>
<keyword evidence="4" id="KW-0456">Lyase</keyword>
<comment type="caution">
    <text evidence="6">The sequence shown here is derived from an EMBL/GenBank/DDBJ whole genome shotgun (WGS) entry which is preliminary data.</text>
</comment>
<evidence type="ECO:0000256" key="1">
    <source>
        <dbReference type="ARBA" id="ARBA00005495"/>
    </source>
</evidence>
<comment type="similarity">
    <text evidence="1">Belongs to the Gfa family.</text>
</comment>
<dbReference type="GO" id="GO:0016846">
    <property type="term" value="F:carbon-sulfur lyase activity"/>
    <property type="evidence" value="ECO:0007669"/>
    <property type="project" value="InterPro"/>
</dbReference>
<dbReference type="AlphaFoldDB" id="A0A1E5XS73"/>
<dbReference type="PANTHER" id="PTHR33337:SF40">
    <property type="entry name" value="CENP-V_GFA DOMAIN-CONTAINING PROTEIN-RELATED"/>
    <property type="match status" value="1"/>
</dbReference>
<dbReference type="RefSeq" id="WP_069909379.1">
    <property type="nucleotide sequence ID" value="NZ_LAJE02000158.1"/>
</dbReference>
<gene>
    <name evidence="6" type="ORF">VW23_016240</name>
</gene>
<dbReference type="InterPro" id="IPR006913">
    <property type="entry name" value="CENP-V/GFA"/>
</dbReference>
<evidence type="ECO:0000313" key="6">
    <source>
        <dbReference type="EMBL" id="OEO31451.1"/>
    </source>
</evidence>
<keyword evidence="7" id="KW-1185">Reference proteome</keyword>
<dbReference type="Gene3D" id="3.90.1590.10">
    <property type="entry name" value="glutathione-dependent formaldehyde- activating enzyme (gfa)"/>
    <property type="match status" value="1"/>
</dbReference>